<proteinExistence type="inferred from homology"/>
<dbReference type="AlphaFoldDB" id="K0AVW9"/>
<keyword evidence="7 8" id="KW-0472">Membrane</keyword>
<evidence type="ECO:0000256" key="3">
    <source>
        <dbReference type="ARBA" id="ARBA00022475"/>
    </source>
</evidence>
<feature type="transmembrane region" description="Helical" evidence="8">
    <location>
        <begin position="63"/>
        <end position="86"/>
    </location>
</feature>
<keyword evidence="5" id="KW-0133">Cell shape</keyword>
<dbReference type="Proteomes" id="UP000006094">
    <property type="component" value="Chromosome"/>
</dbReference>
<protein>
    <submittedName>
        <fullName evidence="9">Rod shape-determining protein, subunit D</fullName>
    </submittedName>
</protein>
<comment type="similarity">
    <text evidence="2">Belongs to the MreD family.</text>
</comment>
<accession>K0AVW9</accession>
<evidence type="ECO:0000256" key="5">
    <source>
        <dbReference type="ARBA" id="ARBA00022960"/>
    </source>
</evidence>
<evidence type="ECO:0000256" key="7">
    <source>
        <dbReference type="ARBA" id="ARBA00023136"/>
    </source>
</evidence>
<dbReference type="InterPro" id="IPR017225">
    <property type="entry name" value="Cell_shape_determin_MreD_prd"/>
</dbReference>
<dbReference type="KEGG" id="cad:Curi_c10090"/>
<keyword evidence="6 8" id="KW-1133">Transmembrane helix</keyword>
<dbReference type="GO" id="GO:0008360">
    <property type="term" value="P:regulation of cell shape"/>
    <property type="evidence" value="ECO:0007669"/>
    <property type="project" value="UniProtKB-KW"/>
</dbReference>
<organism evidence="9 10">
    <name type="scientific">Gottschalkia acidurici (strain ATCC 7906 / DSM 604 / BCRC 14475 / CIP 104303 / KCTC 5404 / NCIMB 10678 / 9a)</name>
    <name type="common">Clostridium acidurici</name>
    <dbReference type="NCBI Taxonomy" id="1128398"/>
    <lineage>
        <taxon>Bacteria</taxon>
        <taxon>Bacillati</taxon>
        <taxon>Bacillota</taxon>
        <taxon>Tissierellia</taxon>
        <taxon>Tissierellales</taxon>
        <taxon>Gottschalkiaceae</taxon>
        <taxon>Gottschalkia</taxon>
    </lineage>
</organism>
<evidence type="ECO:0000256" key="6">
    <source>
        <dbReference type="ARBA" id="ARBA00022989"/>
    </source>
</evidence>
<keyword evidence="3" id="KW-1003">Cell membrane</keyword>
<dbReference type="PIRSF" id="PIRSF037497">
    <property type="entry name" value="MreD_Clostridium/Treponema_prd"/>
    <property type="match status" value="1"/>
</dbReference>
<evidence type="ECO:0000256" key="2">
    <source>
        <dbReference type="ARBA" id="ARBA00007776"/>
    </source>
</evidence>
<evidence type="ECO:0000313" key="9">
    <source>
        <dbReference type="EMBL" id="AFS78023.1"/>
    </source>
</evidence>
<feature type="transmembrane region" description="Helical" evidence="8">
    <location>
        <begin position="36"/>
        <end position="56"/>
    </location>
</feature>
<feature type="transmembrane region" description="Helical" evidence="8">
    <location>
        <begin position="106"/>
        <end position="130"/>
    </location>
</feature>
<sequence length="167" mass="18752">MNIFIIIGIVVFNFILQSTIFQYIGISGVVPNTSLILVNIFALLAGKNIGAIIGLITGLLQDIFFGGPIGINALTYATIGYSIGLLDNKVFKENLLLPLSTTFVSTFAYHIMYYLFMIFLSIDVSFTLMLKNILLKETIYNSLLSIILYKKILKYYRAPHISFTKKM</sequence>
<reference evidence="9 10" key="1">
    <citation type="journal article" date="2012" name="PLoS ONE">
        <title>The purine-utilizing bacterium Clostridium acidurici 9a: a genome-guided metabolic reconsideration.</title>
        <authorList>
            <person name="Hartwich K."/>
            <person name="Poehlein A."/>
            <person name="Daniel R."/>
        </authorList>
    </citation>
    <scope>NUCLEOTIDE SEQUENCE [LARGE SCALE GENOMIC DNA]</scope>
    <source>
        <strain evidence="10">ATCC 7906 / DSM 604 / BCRC 14475 / CIP 104303 / KCTC 5404 / NCIMB 10678 / 9a</strain>
    </source>
</reference>
<keyword evidence="4 8" id="KW-0812">Transmembrane</keyword>
<dbReference type="STRING" id="1128398.Curi_c10090"/>
<dbReference type="EMBL" id="CP003326">
    <property type="protein sequence ID" value="AFS78023.1"/>
    <property type="molecule type" value="Genomic_DNA"/>
</dbReference>
<dbReference type="NCBIfam" id="TIGR03426">
    <property type="entry name" value="shape_MreD"/>
    <property type="match status" value="1"/>
</dbReference>
<name>K0AVW9_GOTA9</name>
<dbReference type="InterPro" id="IPR007227">
    <property type="entry name" value="Cell_shape_determining_MreD"/>
</dbReference>
<comment type="subcellular location">
    <subcellularLocation>
        <location evidence="1">Cell membrane</location>
        <topology evidence="1">Multi-pass membrane protein</topology>
    </subcellularLocation>
</comment>
<dbReference type="GO" id="GO:0005886">
    <property type="term" value="C:plasma membrane"/>
    <property type="evidence" value="ECO:0007669"/>
    <property type="project" value="UniProtKB-SubCell"/>
</dbReference>
<gene>
    <name evidence="9" type="primary">mreD</name>
    <name evidence="9" type="ordered locus">Curi_c10090</name>
</gene>
<dbReference type="OrthoDB" id="9796616at2"/>
<evidence type="ECO:0000256" key="1">
    <source>
        <dbReference type="ARBA" id="ARBA00004651"/>
    </source>
</evidence>
<keyword evidence="10" id="KW-1185">Reference proteome</keyword>
<dbReference type="eggNOG" id="COG2891">
    <property type="taxonomic scope" value="Bacteria"/>
</dbReference>
<dbReference type="HOGENOM" id="CLU_132534_1_0_9"/>
<dbReference type="Pfam" id="PF04093">
    <property type="entry name" value="MreD"/>
    <property type="match status" value="1"/>
</dbReference>
<feature type="transmembrane region" description="Helical" evidence="8">
    <location>
        <begin position="5"/>
        <end position="24"/>
    </location>
</feature>
<evidence type="ECO:0000256" key="8">
    <source>
        <dbReference type="SAM" id="Phobius"/>
    </source>
</evidence>
<dbReference type="RefSeq" id="WP_014967160.1">
    <property type="nucleotide sequence ID" value="NC_018664.1"/>
</dbReference>
<evidence type="ECO:0000256" key="4">
    <source>
        <dbReference type="ARBA" id="ARBA00022692"/>
    </source>
</evidence>
<evidence type="ECO:0000313" key="10">
    <source>
        <dbReference type="Proteomes" id="UP000006094"/>
    </source>
</evidence>